<proteinExistence type="predicted"/>
<comment type="caution">
    <text evidence="2">The sequence shown here is derived from an EMBL/GenBank/DDBJ whole genome shotgun (WGS) entry which is preliminary data.</text>
</comment>
<protein>
    <recommendedName>
        <fullName evidence="1">Transposase IS701-like DDE domain-containing protein</fullName>
    </recommendedName>
</protein>
<name>A0AB37UAH4_9CYAN</name>
<dbReference type="PANTHER" id="PTHR33627">
    <property type="entry name" value="TRANSPOSASE"/>
    <property type="match status" value="1"/>
</dbReference>
<dbReference type="InterPro" id="IPR039365">
    <property type="entry name" value="IS701-like"/>
</dbReference>
<dbReference type="Pfam" id="PF13546">
    <property type="entry name" value="DDE_5"/>
    <property type="match status" value="1"/>
</dbReference>
<organism evidence="2 3">
    <name type="scientific">Chroococcidiopsis cubana SAG 39.79</name>
    <dbReference type="NCBI Taxonomy" id="388085"/>
    <lineage>
        <taxon>Bacteria</taxon>
        <taxon>Bacillati</taxon>
        <taxon>Cyanobacteriota</taxon>
        <taxon>Cyanophyceae</taxon>
        <taxon>Chroococcidiopsidales</taxon>
        <taxon>Chroococcidiopsidaceae</taxon>
        <taxon>Chroococcidiopsis</taxon>
    </lineage>
</organism>
<dbReference type="InterPro" id="IPR038721">
    <property type="entry name" value="IS701-like_DDE_dom"/>
</dbReference>
<evidence type="ECO:0000313" key="3">
    <source>
        <dbReference type="Proteomes" id="UP000282574"/>
    </source>
</evidence>
<sequence>MLDTSNVFLTGVALEALAQWSSTLKAFQQKLEKHFARSEARKAANDYIQALLSPVERKNGWQMAEQVGYVNPYRFQHLLGRAQWSADAVCAEVRQYAMEHLKSETDILAIDETGFLKQGEQSVGVQVQYYGTTGHLENCQVGVFMSYISDKGHTLIDRRLYLPRSWSEDQNKRKKGAIPEAIKFATSPQLAQQMLESAFKDGIRPTWFVALEVYGNDGSQAVVAGEDCQTTVYTHSQQEAACSYWMATLSSLRPSSAEG</sequence>
<gene>
    <name evidence="2" type="ORF">DSM107010_61520</name>
</gene>
<reference evidence="2 3" key="1">
    <citation type="journal article" date="2019" name="Genome Biol. Evol.">
        <title>Day and night: Metabolic profiles and evolutionary relationships of six axenic non-marine cyanobacteria.</title>
        <authorList>
            <person name="Will S.E."/>
            <person name="Henke P."/>
            <person name="Boedeker C."/>
            <person name="Huang S."/>
            <person name="Brinkmann H."/>
            <person name="Rohde M."/>
            <person name="Jarek M."/>
            <person name="Friedl T."/>
            <person name="Seufert S."/>
            <person name="Schumacher M."/>
            <person name="Overmann J."/>
            <person name="Neumann-Schaal M."/>
            <person name="Petersen J."/>
        </authorList>
    </citation>
    <scope>NUCLEOTIDE SEQUENCE [LARGE SCALE GENOMIC DNA]</scope>
    <source>
        <strain evidence="2 3">SAG 39.79</strain>
    </source>
</reference>
<dbReference type="PANTHER" id="PTHR33627:SF1">
    <property type="entry name" value="TRANSPOSASE"/>
    <property type="match status" value="1"/>
</dbReference>
<dbReference type="RefSeq" id="WP_106166741.1">
    <property type="nucleotide sequence ID" value="NZ_JAVKZF010000001.1"/>
</dbReference>
<dbReference type="EMBL" id="RSCK01000103">
    <property type="protein sequence ID" value="RUT02968.1"/>
    <property type="molecule type" value="Genomic_DNA"/>
</dbReference>
<accession>A0AB37UAH4</accession>
<dbReference type="AlphaFoldDB" id="A0AB37UAH4"/>
<feature type="domain" description="Transposase IS701-like DDE" evidence="1">
    <location>
        <begin position="31"/>
        <end position="218"/>
    </location>
</feature>
<keyword evidence="3" id="KW-1185">Reference proteome</keyword>
<dbReference type="Proteomes" id="UP000282574">
    <property type="component" value="Unassembled WGS sequence"/>
</dbReference>
<dbReference type="NCBIfam" id="NF033540">
    <property type="entry name" value="transpos_IS701"/>
    <property type="match status" value="1"/>
</dbReference>
<evidence type="ECO:0000259" key="1">
    <source>
        <dbReference type="Pfam" id="PF13546"/>
    </source>
</evidence>
<evidence type="ECO:0000313" key="2">
    <source>
        <dbReference type="EMBL" id="RUT02968.1"/>
    </source>
</evidence>